<comment type="caution">
    <text evidence="2">The sequence shown here is derived from an EMBL/GenBank/DDBJ whole genome shotgun (WGS) entry which is preliminary data.</text>
</comment>
<feature type="compositionally biased region" description="Polar residues" evidence="1">
    <location>
        <begin position="1"/>
        <end position="17"/>
    </location>
</feature>
<dbReference type="Proteomes" id="UP001279734">
    <property type="component" value="Unassembled WGS sequence"/>
</dbReference>
<name>A0AAD3THB1_NEPGR</name>
<dbReference type="AlphaFoldDB" id="A0AAD3THB1"/>
<gene>
    <name evidence="2" type="ORF">Nepgr_030831</name>
</gene>
<evidence type="ECO:0000313" key="2">
    <source>
        <dbReference type="EMBL" id="GMH28988.1"/>
    </source>
</evidence>
<feature type="compositionally biased region" description="Low complexity" evidence="1">
    <location>
        <begin position="18"/>
        <end position="32"/>
    </location>
</feature>
<sequence>MSSTLRRSSTPYPLSKNSCSCIPSSPDCDSPPQGSRICSLPMNPSAIMDSPAKDSIDSNLPDREFSYWQVARKVSFQAECSDSVVFDGAPQEALSPSNQCPRNMDSEGFGNCLANSSNFPVGSIPENPGPSIAGGLVADASPLASSSPPRQGIPCPSNVLLAVSSASAILPAPSGAPQLCPEVPRNSPAAALPPGADACNHGVSWSSVVQHNTPGGKSLLKFFPLMLQMLGM</sequence>
<evidence type="ECO:0000313" key="3">
    <source>
        <dbReference type="Proteomes" id="UP001279734"/>
    </source>
</evidence>
<proteinExistence type="predicted"/>
<accession>A0AAD3THB1</accession>
<keyword evidence="3" id="KW-1185">Reference proteome</keyword>
<organism evidence="2 3">
    <name type="scientific">Nepenthes gracilis</name>
    <name type="common">Slender pitcher plant</name>
    <dbReference type="NCBI Taxonomy" id="150966"/>
    <lineage>
        <taxon>Eukaryota</taxon>
        <taxon>Viridiplantae</taxon>
        <taxon>Streptophyta</taxon>
        <taxon>Embryophyta</taxon>
        <taxon>Tracheophyta</taxon>
        <taxon>Spermatophyta</taxon>
        <taxon>Magnoliopsida</taxon>
        <taxon>eudicotyledons</taxon>
        <taxon>Gunneridae</taxon>
        <taxon>Pentapetalae</taxon>
        <taxon>Caryophyllales</taxon>
        <taxon>Nepenthaceae</taxon>
        <taxon>Nepenthes</taxon>
    </lineage>
</organism>
<protein>
    <submittedName>
        <fullName evidence="2">Uncharacterized protein</fullName>
    </submittedName>
</protein>
<reference evidence="2" key="1">
    <citation type="submission" date="2023-05" db="EMBL/GenBank/DDBJ databases">
        <title>Nepenthes gracilis genome sequencing.</title>
        <authorList>
            <person name="Fukushima K."/>
        </authorList>
    </citation>
    <scope>NUCLEOTIDE SEQUENCE</scope>
    <source>
        <strain evidence="2">SING2019-196</strain>
    </source>
</reference>
<evidence type="ECO:0000256" key="1">
    <source>
        <dbReference type="SAM" id="MobiDB-lite"/>
    </source>
</evidence>
<feature type="region of interest" description="Disordered" evidence="1">
    <location>
        <begin position="1"/>
        <end position="36"/>
    </location>
</feature>
<dbReference type="EMBL" id="BSYO01000035">
    <property type="protein sequence ID" value="GMH28988.1"/>
    <property type="molecule type" value="Genomic_DNA"/>
</dbReference>